<evidence type="ECO:0000313" key="11">
    <source>
        <dbReference type="EMBL" id="AEH25535.1"/>
    </source>
</evidence>
<dbReference type="GO" id="GO:0004181">
    <property type="term" value="F:metallocarboxypeptidase activity"/>
    <property type="evidence" value="ECO:0007669"/>
    <property type="project" value="UniProtKB-UniRule"/>
</dbReference>
<dbReference type="PRINTS" id="PR00998">
    <property type="entry name" value="CRBOXYPTASET"/>
</dbReference>
<dbReference type="PANTHER" id="PTHR34217:SF1">
    <property type="entry name" value="CARBOXYPEPTIDASE 1"/>
    <property type="match status" value="1"/>
</dbReference>
<keyword evidence="3 8" id="KW-0479">Metal-binding</keyword>
<dbReference type="eggNOG" id="arCOG04247">
    <property type="taxonomic scope" value="Archaea"/>
</dbReference>
<sequence length="499" mass="59061">MEGIFQNEIIKQILAKYRRIWAIGHAQSVLGWDMEVNMPKEGILERSVAQGELSVLSQEFLLKPDFVELVEKAKGIEDLNEYERGIVRVLDRSIRISKAFPPEFLRERSEVTSQATKAWEEAKKDDDYSKFEPWLDKIIDLAKRAAEYLGYEKEPYDALLDLFEEGLTTREVERMFEKLEKDLKPLLEKIMEEGKVPQSHILEKEKYEREQMERVNIWILQKFGFPLGVRARLDVSAHPFTTEFGIRDVRITTRYEGYDFRRTILSTVHEFGHALYELQQDDRFMFSPIAGGVSLGVHESQSRFWENIIGRSREFAELIYPILKENLPFMSGYTPEDVYLYFNIVRPDYIRTEADVVTYNFHILLRFKLERIMVSEEVKAKDLPELWNEEMERLLGIRPKTYREGILQDIHWAHGTIGYFPTYSIGTLLAAQLYYHVKRDIPDFEERIAKGDFEPIKAWLRERIHRWGSIYSPKELIKKAIGEDLNPEYFVKWVKERYL</sequence>
<name>F8AID2_PYRYC</name>
<evidence type="ECO:0000256" key="3">
    <source>
        <dbReference type="ARBA" id="ARBA00022723"/>
    </source>
</evidence>
<feature type="binding site" evidence="9">
    <location>
        <position position="273"/>
    </location>
    <ligand>
        <name>Zn(2+)</name>
        <dbReference type="ChEBI" id="CHEBI:29105"/>
        <note>catalytic</note>
    </ligand>
</feature>
<dbReference type="CDD" id="cd06460">
    <property type="entry name" value="M32_Taq"/>
    <property type="match status" value="1"/>
</dbReference>
<comment type="cofactor">
    <cofactor evidence="9">
        <name>Zn(2+)</name>
        <dbReference type="ChEBI" id="CHEBI:29105"/>
    </cofactor>
    <text evidence="9">Binds 1 zinc ion per subunit.</text>
</comment>
<feature type="active site" description="Proton donor/acceptor" evidence="10">
    <location>
        <position position="270"/>
    </location>
</feature>
<keyword evidence="5 8" id="KW-0482">Metalloprotease</keyword>
<dbReference type="InterPro" id="IPR001333">
    <property type="entry name" value="Peptidase_M32_Taq"/>
</dbReference>
<dbReference type="OrthoDB" id="7244at2157"/>
<keyword evidence="2 8" id="KW-0645">Protease</keyword>
<dbReference type="RefSeq" id="WP_013906590.1">
    <property type="nucleotide sequence ID" value="NC_015680.1"/>
</dbReference>
<evidence type="ECO:0000256" key="2">
    <source>
        <dbReference type="ARBA" id="ARBA00022670"/>
    </source>
</evidence>
<dbReference type="GeneID" id="10838441"/>
<dbReference type="MEROPS" id="M32.002"/>
<comment type="function">
    <text evidence="8">Broad specificity carboxypetidase that releases amino acids sequentially from the C-terminus, including neutral, aromatic, polar and basic residues.</text>
</comment>
<dbReference type="FunFam" id="1.10.1370.30:FF:000003">
    <property type="entry name" value="Thermostable carboxypeptidase 1"/>
    <property type="match status" value="1"/>
</dbReference>
<feature type="binding site" evidence="9">
    <location>
        <position position="299"/>
    </location>
    <ligand>
        <name>Zn(2+)</name>
        <dbReference type="ChEBI" id="CHEBI:29105"/>
        <note>catalytic</note>
    </ligand>
</feature>
<evidence type="ECO:0000256" key="4">
    <source>
        <dbReference type="ARBA" id="ARBA00022801"/>
    </source>
</evidence>
<dbReference type="PANTHER" id="PTHR34217">
    <property type="entry name" value="METAL-DEPENDENT CARBOXYPEPTIDASE"/>
    <property type="match status" value="1"/>
</dbReference>
<keyword evidence="4 8" id="KW-0378">Hydrolase</keyword>
<organism evidence="11 12">
    <name type="scientific">Pyrococcus yayanosii (strain CH1 / JCM 16557)</name>
    <dbReference type="NCBI Taxonomy" id="529709"/>
    <lineage>
        <taxon>Archaea</taxon>
        <taxon>Methanobacteriati</taxon>
        <taxon>Methanobacteriota</taxon>
        <taxon>Thermococci</taxon>
        <taxon>Thermococcales</taxon>
        <taxon>Thermococcaceae</taxon>
        <taxon>Pyrococcus</taxon>
    </lineage>
</organism>
<dbReference type="PIRSF" id="PIRSF006615">
    <property type="entry name" value="Zn_crbxpep_Taq"/>
    <property type="match status" value="1"/>
</dbReference>
<keyword evidence="1 8" id="KW-0121">Carboxypeptidase</keyword>
<accession>F8AID2</accession>
<proteinExistence type="inferred from homology"/>
<comment type="similarity">
    <text evidence="7 8">Belongs to the peptidase M32 family.</text>
</comment>
<reference evidence="11 12" key="1">
    <citation type="journal article" date="2011" name="J. Bacteriol.">
        <title>Complete genome sequence of the obligate piezophilic hyperthermophilic archaeon Pyrococcus yayanosii CH1.</title>
        <authorList>
            <person name="Jun X."/>
            <person name="Lupeng L."/>
            <person name="Minjuan X."/>
            <person name="Oger P."/>
            <person name="Fengping W."/>
            <person name="Jebbar M."/>
            <person name="Xiang X."/>
        </authorList>
    </citation>
    <scope>NUCLEOTIDE SEQUENCE [LARGE SCALE GENOMIC DNA]</scope>
    <source>
        <strain evidence="12">CH1 / JCM 16557</strain>
    </source>
</reference>
<dbReference type="Proteomes" id="UP000008386">
    <property type="component" value="Chromosome"/>
</dbReference>
<dbReference type="AlphaFoldDB" id="F8AID2"/>
<gene>
    <name evidence="11" type="ordered locus">PYCH_18800</name>
</gene>
<dbReference type="GO" id="GO:0046914">
    <property type="term" value="F:transition metal ion binding"/>
    <property type="evidence" value="ECO:0007669"/>
    <property type="project" value="UniProtKB-ARBA"/>
</dbReference>
<feature type="binding site" evidence="9">
    <location>
        <position position="269"/>
    </location>
    <ligand>
        <name>Zn(2+)</name>
        <dbReference type="ChEBI" id="CHEBI:29105"/>
        <note>catalytic</note>
    </ligand>
</feature>
<evidence type="ECO:0000256" key="5">
    <source>
        <dbReference type="ARBA" id="ARBA00023049"/>
    </source>
</evidence>
<dbReference type="KEGG" id="pya:PYCH_18800"/>
<dbReference type="SMR" id="F8AID2"/>
<evidence type="ECO:0000256" key="7">
    <source>
        <dbReference type="ARBA" id="ARBA00061580"/>
    </source>
</evidence>
<dbReference type="EC" id="3.4.17.19" evidence="8"/>
<dbReference type="GO" id="GO:0006508">
    <property type="term" value="P:proteolysis"/>
    <property type="evidence" value="ECO:0007669"/>
    <property type="project" value="UniProtKB-UniRule"/>
</dbReference>
<dbReference type="SUPFAM" id="SSF55486">
    <property type="entry name" value="Metalloproteases ('zincins'), catalytic domain"/>
    <property type="match status" value="1"/>
</dbReference>
<evidence type="ECO:0000256" key="8">
    <source>
        <dbReference type="PIRNR" id="PIRNR006615"/>
    </source>
</evidence>
<evidence type="ECO:0000256" key="6">
    <source>
        <dbReference type="ARBA" id="ARBA00052755"/>
    </source>
</evidence>
<dbReference type="HOGENOM" id="CLU_032916_1_1_2"/>
<dbReference type="PROSITE" id="PS52034">
    <property type="entry name" value="PEPTIDASE_M32"/>
    <property type="match status" value="1"/>
</dbReference>
<dbReference type="Pfam" id="PF02074">
    <property type="entry name" value="Peptidase_M32"/>
    <property type="match status" value="1"/>
</dbReference>
<protein>
    <recommendedName>
        <fullName evidence="8">Metal-dependent carboxypeptidase</fullName>
        <ecNumber evidence="8">3.4.17.19</ecNumber>
    </recommendedName>
</protein>
<evidence type="ECO:0000256" key="9">
    <source>
        <dbReference type="PIRSR" id="PIRSR006615-1"/>
    </source>
</evidence>
<dbReference type="EMBL" id="CP002779">
    <property type="protein sequence ID" value="AEH25535.1"/>
    <property type="molecule type" value="Genomic_DNA"/>
</dbReference>
<evidence type="ECO:0000313" key="12">
    <source>
        <dbReference type="Proteomes" id="UP000008386"/>
    </source>
</evidence>
<keyword evidence="12" id="KW-1185">Reference proteome</keyword>
<dbReference type="STRING" id="529709.PYCH_18800"/>
<evidence type="ECO:0000256" key="10">
    <source>
        <dbReference type="PIRSR" id="PIRSR006615-2"/>
    </source>
</evidence>
<comment type="catalytic activity">
    <reaction evidence="6 8">
        <text>Release of a C-terminal amino acid with broad specificity, except for -Pro.</text>
        <dbReference type="EC" id="3.4.17.19"/>
    </reaction>
</comment>
<evidence type="ECO:0000256" key="1">
    <source>
        <dbReference type="ARBA" id="ARBA00022645"/>
    </source>
</evidence>
<dbReference type="Gene3D" id="1.10.1370.30">
    <property type="match status" value="1"/>
</dbReference>
<keyword evidence="9" id="KW-0862">Zinc</keyword>